<name>A0A9W4DQA4_9ACTN</name>
<proteinExistence type="predicted"/>
<evidence type="ECO:0000313" key="1">
    <source>
        <dbReference type="EMBL" id="CAG6393727.1"/>
    </source>
</evidence>
<keyword evidence="2" id="KW-1185">Reference proteome</keyword>
<accession>A0A9W4DQA4</accession>
<protein>
    <submittedName>
        <fullName evidence="1">Uncharacterized protein</fullName>
    </submittedName>
</protein>
<organism evidence="1 2">
    <name type="scientific">Actinacidiphila cocklensis</name>
    <dbReference type="NCBI Taxonomy" id="887465"/>
    <lineage>
        <taxon>Bacteria</taxon>
        <taxon>Bacillati</taxon>
        <taxon>Actinomycetota</taxon>
        <taxon>Actinomycetes</taxon>
        <taxon>Kitasatosporales</taxon>
        <taxon>Streptomycetaceae</taxon>
        <taxon>Actinacidiphila</taxon>
    </lineage>
</organism>
<dbReference type="Proteomes" id="UP001152519">
    <property type="component" value="Unassembled WGS sequence"/>
</dbReference>
<comment type="caution">
    <text evidence="1">The sequence shown here is derived from an EMBL/GenBank/DDBJ whole genome shotgun (WGS) entry which is preliminary data.</text>
</comment>
<dbReference type="AlphaFoldDB" id="A0A9W4DQA4"/>
<dbReference type="EMBL" id="CAJSLV010000050">
    <property type="protein sequence ID" value="CAG6393727.1"/>
    <property type="molecule type" value="Genomic_DNA"/>
</dbReference>
<gene>
    <name evidence="1" type="ORF">SCOCK_210167</name>
</gene>
<evidence type="ECO:0000313" key="2">
    <source>
        <dbReference type="Proteomes" id="UP001152519"/>
    </source>
</evidence>
<sequence>MMEWQSEQFGAAHEGRAAAVLADGSEPEPVYFDIGSGGSMHRTSDWWVYDGTLRAPLATGLRAACSCSWRGTTRYPVDWDDVDPHGPHLYDTSGPKSDWAQHIAETEARSVPLPETLAELLRRLDEQLVDLAEEAPLAALRAVAALERTTHEVARQAALNVEADTTSWTAVATALGLTERDARSRVGRYALRH</sequence>
<reference evidence="1" key="1">
    <citation type="submission" date="2021-05" db="EMBL/GenBank/DDBJ databases">
        <authorList>
            <person name="Arsene-Ploetze F."/>
        </authorList>
    </citation>
    <scope>NUCLEOTIDE SEQUENCE</scope>
    <source>
        <strain evidence="1">DSM 42138</strain>
    </source>
</reference>